<dbReference type="HOGENOM" id="CLU_2440330_0_0_1"/>
<proteinExistence type="predicted"/>
<gene>
    <name evidence="2" type="ORF">HCBG_03033</name>
</gene>
<reference evidence="2" key="1">
    <citation type="submission" date="2009-02" db="EMBL/GenBank/DDBJ databases">
        <title>The Genome Sequence of Ajellomyces capsulatus strain G186AR.</title>
        <authorList>
            <consortium name="The Broad Institute Genome Sequencing Platform"/>
            <person name="Champion M."/>
            <person name="Cuomo C."/>
            <person name="Ma L.-J."/>
            <person name="Henn M.R."/>
            <person name="Sil A."/>
            <person name="Goldman B."/>
            <person name="Young S.K."/>
            <person name="Kodira C.D."/>
            <person name="Zeng Q."/>
            <person name="Koehrsen M."/>
            <person name="Alvarado L."/>
            <person name="Berlin A."/>
            <person name="Borenstein D."/>
            <person name="Chen Z."/>
            <person name="Engels R."/>
            <person name="Freedman E."/>
            <person name="Gellesch M."/>
            <person name="Goldberg J."/>
            <person name="Griggs A."/>
            <person name="Gujja S."/>
            <person name="Heiman D."/>
            <person name="Hepburn T."/>
            <person name="Howarth C."/>
            <person name="Jen D."/>
            <person name="Larson L."/>
            <person name="Lewis B."/>
            <person name="Mehta T."/>
            <person name="Park D."/>
            <person name="Pearson M."/>
            <person name="Roberts A."/>
            <person name="Saif S."/>
            <person name="Shea T."/>
            <person name="Shenoy N."/>
            <person name="Sisk P."/>
            <person name="Stolte C."/>
            <person name="Sykes S."/>
            <person name="Walk T."/>
            <person name="White J."/>
            <person name="Yandava C."/>
            <person name="Klein B."/>
            <person name="McEwen J.G."/>
            <person name="Puccia R."/>
            <person name="Goldman G.H."/>
            <person name="Felipe M.S."/>
            <person name="Nino-Vega G."/>
            <person name="San-Blas G."/>
            <person name="Taylor J."/>
            <person name="Mendoza L."/>
            <person name="Galagan J."/>
            <person name="Nusbaum C."/>
            <person name="Birren B."/>
        </authorList>
    </citation>
    <scope>NUCLEOTIDE SEQUENCE</scope>
    <source>
        <strain evidence="2">G186AR</strain>
    </source>
</reference>
<dbReference type="GeneID" id="69036049"/>
<organism evidence="2 3">
    <name type="scientific">Ajellomyces capsulatus (strain G186AR / H82 / ATCC MYA-2454 / RMSCC 2432)</name>
    <name type="common">Darling's disease fungus</name>
    <name type="synonym">Histoplasma capsulatum</name>
    <dbReference type="NCBI Taxonomy" id="447093"/>
    <lineage>
        <taxon>Eukaryota</taxon>
        <taxon>Fungi</taxon>
        <taxon>Dikarya</taxon>
        <taxon>Ascomycota</taxon>
        <taxon>Pezizomycotina</taxon>
        <taxon>Eurotiomycetes</taxon>
        <taxon>Eurotiomycetidae</taxon>
        <taxon>Onygenales</taxon>
        <taxon>Ajellomycetaceae</taxon>
        <taxon>Histoplasma</taxon>
    </lineage>
</organism>
<dbReference type="AlphaFoldDB" id="C0NI61"/>
<evidence type="ECO:0000256" key="1">
    <source>
        <dbReference type="SAM" id="MobiDB-lite"/>
    </source>
</evidence>
<evidence type="ECO:0000313" key="2">
    <source>
        <dbReference type="EMBL" id="EEH09496.1"/>
    </source>
</evidence>
<evidence type="ECO:0000313" key="3">
    <source>
        <dbReference type="Proteomes" id="UP000001631"/>
    </source>
</evidence>
<dbReference type="Proteomes" id="UP000001631">
    <property type="component" value="Unassembled WGS sequence"/>
</dbReference>
<name>C0NI61_AJECG</name>
<protein>
    <submittedName>
        <fullName evidence="2">Uncharacterized protein</fullName>
    </submittedName>
</protein>
<dbReference type="RefSeq" id="XP_045289977.1">
    <property type="nucleotide sequence ID" value="XM_045430082.1"/>
</dbReference>
<sequence>MENGNELREVVNVPAPRVFASSYGPVNPISAKSIVKEKNPLDEAGRPMAQLAAKIEIASNRASCQQLSRRSSPPDSPSMAVFISSKTSPL</sequence>
<accession>C0NI61</accession>
<dbReference type="EMBL" id="GG663365">
    <property type="protein sequence ID" value="EEH09496.1"/>
    <property type="molecule type" value="Genomic_DNA"/>
</dbReference>
<dbReference type="InParanoid" id="C0NI61"/>
<keyword evidence="3" id="KW-1185">Reference proteome</keyword>
<feature type="region of interest" description="Disordered" evidence="1">
    <location>
        <begin position="63"/>
        <end position="90"/>
    </location>
</feature>